<evidence type="ECO:0000313" key="12">
    <source>
        <dbReference type="EMBL" id="CAD2199059.1"/>
    </source>
</evidence>
<accession>A0A6V7XI50</accession>
<gene>
    <name evidence="12" type="ORF">MENT_LOCUS52423</name>
</gene>
<keyword evidence="5" id="KW-0378">Hydrolase</keyword>
<feature type="binding site" evidence="9">
    <location>
        <position position="303"/>
    </location>
    <ligand>
        <name>Zn(2+)</name>
        <dbReference type="ChEBI" id="CHEBI:29105"/>
        <label>2</label>
        <note>catalytic</note>
    </ligand>
</feature>
<feature type="binding site" evidence="9">
    <location>
        <position position="239"/>
    </location>
    <ligand>
        <name>Zn(2+)</name>
        <dbReference type="ChEBI" id="CHEBI:29105"/>
        <label>1</label>
    </ligand>
</feature>
<dbReference type="GO" id="GO:0004222">
    <property type="term" value="F:metalloendopeptidase activity"/>
    <property type="evidence" value="ECO:0007669"/>
    <property type="project" value="InterPro"/>
</dbReference>
<protein>
    <recommendedName>
        <fullName evidence="11">Peptidase metallopeptidase domain-containing protein</fullName>
    </recommendedName>
</protein>
<feature type="binding site" evidence="9">
    <location>
        <position position="186"/>
    </location>
    <ligand>
        <name>Ca(2+)</name>
        <dbReference type="ChEBI" id="CHEBI:29108"/>
        <label>1</label>
    </ligand>
</feature>
<evidence type="ECO:0000313" key="13">
    <source>
        <dbReference type="Proteomes" id="UP000580250"/>
    </source>
</evidence>
<keyword evidence="9" id="KW-0106">Calcium</keyword>
<keyword evidence="7" id="KW-0482">Metalloprotease</keyword>
<feature type="binding site" evidence="9">
    <location>
        <position position="317"/>
    </location>
    <ligand>
        <name>Zn(2+)</name>
        <dbReference type="ChEBI" id="CHEBI:29105"/>
        <label>2</label>
        <note>catalytic</note>
    </ligand>
</feature>
<proteinExistence type="inferred from homology"/>
<feature type="binding site" evidence="9">
    <location>
        <position position="241"/>
    </location>
    <ligand>
        <name>Zn(2+)</name>
        <dbReference type="ChEBI" id="CHEBI:29105"/>
        <label>1</label>
    </ligand>
</feature>
<keyword evidence="2" id="KW-0645">Protease</keyword>
<dbReference type="GO" id="GO:0031012">
    <property type="term" value="C:extracellular matrix"/>
    <property type="evidence" value="ECO:0007669"/>
    <property type="project" value="InterPro"/>
</dbReference>
<dbReference type="InterPro" id="IPR024079">
    <property type="entry name" value="MetalloPept_cat_dom_sf"/>
</dbReference>
<dbReference type="SMART" id="SM00235">
    <property type="entry name" value="ZnMc"/>
    <property type="match status" value="1"/>
</dbReference>
<dbReference type="InterPro" id="IPR033739">
    <property type="entry name" value="M10A_MMP"/>
</dbReference>
<comment type="cofactor">
    <cofactor evidence="9">
        <name>Zn(2+)</name>
        <dbReference type="ChEBI" id="CHEBI:29105"/>
    </cofactor>
    <text evidence="9">Binds 2 Zn(2+) ions per subunit.</text>
</comment>
<name>A0A6V7XI50_MELEN</name>
<keyword evidence="4" id="KW-0732">Signal</keyword>
<feature type="binding site" evidence="9">
    <location>
        <position position="229"/>
    </location>
    <ligand>
        <name>Ca(2+)</name>
        <dbReference type="ChEBI" id="CHEBI:29108"/>
        <label>2</label>
    </ligand>
</feature>
<comment type="cofactor">
    <cofactor evidence="9">
        <name>Ca(2+)</name>
        <dbReference type="ChEBI" id="CHEBI:29108"/>
    </cofactor>
    <text evidence="9">Can bind about 5 Ca(2+) ions per subunit.</text>
</comment>
<dbReference type="GO" id="GO:0030574">
    <property type="term" value="P:collagen catabolic process"/>
    <property type="evidence" value="ECO:0007669"/>
    <property type="project" value="TreeGrafter"/>
</dbReference>
<keyword evidence="10" id="KW-1133">Transmembrane helix</keyword>
<dbReference type="InterPro" id="IPR001818">
    <property type="entry name" value="Pept_M10_metallopeptidase"/>
</dbReference>
<dbReference type="PANTHER" id="PTHR10201:SF291">
    <property type="entry name" value="MATRIX METALLOPROTEINASE 1, ISOFORM C-RELATED"/>
    <property type="match status" value="1"/>
</dbReference>
<feature type="binding site" evidence="9">
    <location>
        <position position="299"/>
    </location>
    <ligand>
        <name>Zn(2+)</name>
        <dbReference type="ChEBI" id="CHEBI:29105"/>
        <label>2</label>
        <note>catalytic</note>
    </ligand>
</feature>
<comment type="caution">
    <text evidence="12">The sequence shown here is derived from an EMBL/GenBank/DDBJ whole genome shotgun (WGS) entry which is preliminary data.</text>
</comment>
<evidence type="ECO:0000256" key="4">
    <source>
        <dbReference type="ARBA" id="ARBA00022729"/>
    </source>
</evidence>
<dbReference type="GO" id="GO:0030198">
    <property type="term" value="P:extracellular matrix organization"/>
    <property type="evidence" value="ECO:0007669"/>
    <property type="project" value="TreeGrafter"/>
</dbReference>
<dbReference type="Proteomes" id="UP000580250">
    <property type="component" value="Unassembled WGS sequence"/>
</dbReference>
<sequence>MNLFLLLLHVLQHVLLLFILLAVQLVLLHQILNVCLERRKIKTTLFLTFFVVVCLFIELMERRIYCFGAPLNYKENFETNLILQEEADKKLVLKYLNDFGHLRTPIPTPTELRSAIKTFQDMAGLPLSGELDLETLEQIKMPRCGNDDIGRINERRKRFVYISRWEGKLKDGELRLKWFLHNYTPDIPRDEIRRTVNKAFNLWSSQITLKSVESLSLHFEEAESEENADITILWAEGDHGDAHMFDGPGEDGSNILAHTFYPNYQSKGTLNGDIHLDDYEKWHVGVGKEGASFPHVLVHEIGHTLGLGHSKKREAIMFPIYRKEQLERMQLDMDDKCAVNWSYIGPSDLCLYMWLLAEVLPKKVAPIKNDENDYEEENELKNENNVNWWAEEQRGIITKMPTKSNFIMKEQNNRENLQLTNELLPDCGPYNSNIENIENEQNNDNNYYSKVRFQLSQVLRRRLGFPKEMASSYVNVLCRFFDGLRQHLGLAKNNNFSSNNHSFGIKPLGVHNYWQNNEEYNFQLLADNLERESKRSFDSKFFNKLLNIFEGNNKYVNIKLGEI</sequence>
<dbReference type="GO" id="GO:0008270">
    <property type="term" value="F:zinc ion binding"/>
    <property type="evidence" value="ECO:0007669"/>
    <property type="project" value="InterPro"/>
</dbReference>
<dbReference type="Gene3D" id="3.40.390.10">
    <property type="entry name" value="Collagenase (Catalytic Domain)"/>
    <property type="match status" value="1"/>
</dbReference>
<organism evidence="12 13">
    <name type="scientific">Meloidogyne enterolobii</name>
    <name type="common">Root-knot nematode worm</name>
    <name type="synonym">Meloidogyne mayaguensis</name>
    <dbReference type="NCBI Taxonomy" id="390850"/>
    <lineage>
        <taxon>Eukaryota</taxon>
        <taxon>Metazoa</taxon>
        <taxon>Ecdysozoa</taxon>
        <taxon>Nematoda</taxon>
        <taxon>Chromadorea</taxon>
        <taxon>Rhabditida</taxon>
        <taxon>Tylenchina</taxon>
        <taxon>Tylenchomorpha</taxon>
        <taxon>Tylenchoidea</taxon>
        <taxon>Meloidogynidae</taxon>
        <taxon>Meloidogyninae</taxon>
        <taxon>Meloidogyne</taxon>
    </lineage>
</organism>
<evidence type="ECO:0000256" key="1">
    <source>
        <dbReference type="ARBA" id="ARBA00010370"/>
    </source>
</evidence>
<feature type="binding site" evidence="9">
    <location>
        <position position="275"/>
    </location>
    <ligand>
        <name>Zn(2+)</name>
        <dbReference type="ChEBI" id="CHEBI:29105"/>
        <label>1</label>
    </ligand>
</feature>
<keyword evidence="10" id="KW-0812">Transmembrane</keyword>
<evidence type="ECO:0000259" key="11">
    <source>
        <dbReference type="SMART" id="SM00235"/>
    </source>
</evidence>
<feature type="binding site" evidence="9">
    <location>
        <position position="280"/>
    </location>
    <ligand>
        <name>Ca(2+)</name>
        <dbReference type="ChEBI" id="CHEBI:29108"/>
        <label>3</label>
    </ligand>
</feature>
<feature type="binding site" evidence="9">
    <location>
        <position position="277"/>
    </location>
    <ligand>
        <name>Ca(2+)</name>
        <dbReference type="ChEBI" id="CHEBI:29108"/>
        <label>3</label>
    </ligand>
</feature>
<dbReference type="EMBL" id="CAJEWN010001643">
    <property type="protein sequence ID" value="CAD2199059.1"/>
    <property type="molecule type" value="Genomic_DNA"/>
</dbReference>
<evidence type="ECO:0000256" key="8">
    <source>
        <dbReference type="PIRSR" id="PIRSR621190-1"/>
    </source>
</evidence>
<evidence type="ECO:0000256" key="6">
    <source>
        <dbReference type="ARBA" id="ARBA00022833"/>
    </source>
</evidence>
<feature type="binding site" evidence="9">
    <location>
        <position position="246"/>
    </location>
    <ligand>
        <name>Ca(2+)</name>
        <dbReference type="ChEBI" id="CHEBI:29108"/>
        <label>3</label>
    </ligand>
</feature>
<comment type="similarity">
    <text evidence="1">Belongs to the peptidase M10A family.</text>
</comment>
<evidence type="ECO:0000256" key="2">
    <source>
        <dbReference type="ARBA" id="ARBA00022670"/>
    </source>
</evidence>
<dbReference type="PRINTS" id="PR00138">
    <property type="entry name" value="MATRIXIN"/>
</dbReference>
<dbReference type="SUPFAM" id="SSF55486">
    <property type="entry name" value="Metalloproteases ('zincins'), catalytic domain"/>
    <property type="match status" value="1"/>
</dbReference>
<dbReference type="InterPro" id="IPR006026">
    <property type="entry name" value="Peptidase_Metallo"/>
</dbReference>
<dbReference type="SUPFAM" id="SSF47090">
    <property type="entry name" value="PGBD-like"/>
    <property type="match status" value="1"/>
</dbReference>
<dbReference type="GO" id="GO:0006508">
    <property type="term" value="P:proteolysis"/>
    <property type="evidence" value="ECO:0007669"/>
    <property type="project" value="UniProtKB-KW"/>
</dbReference>
<keyword evidence="6 9" id="KW-0862">Zinc</keyword>
<evidence type="ECO:0000256" key="5">
    <source>
        <dbReference type="ARBA" id="ARBA00022801"/>
    </source>
</evidence>
<dbReference type="InterPro" id="IPR021190">
    <property type="entry name" value="Pept_M10A"/>
</dbReference>
<reference evidence="12 13" key="1">
    <citation type="submission" date="2020-08" db="EMBL/GenBank/DDBJ databases">
        <authorList>
            <person name="Koutsovoulos G."/>
            <person name="Danchin GJ E."/>
        </authorList>
    </citation>
    <scope>NUCLEOTIDE SEQUENCE [LARGE SCALE GENOMIC DNA]</scope>
</reference>
<feature type="binding site" evidence="9">
    <location>
        <position position="309"/>
    </location>
    <ligand>
        <name>Zn(2+)</name>
        <dbReference type="ChEBI" id="CHEBI:29105"/>
        <label>2</label>
        <note>catalytic</note>
    </ligand>
</feature>
<feature type="binding site" evidence="9">
    <location>
        <position position="280"/>
    </location>
    <ligand>
        <name>Ca(2+)</name>
        <dbReference type="ChEBI" id="CHEBI:29108"/>
        <label>1</label>
    </ligand>
</feature>
<feature type="binding site" evidence="9">
    <location>
        <position position="278"/>
    </location>
    <ligand>
        <name>Ca(2+)</name>
        <dbReference type="ChEBI" id="CHEBI:29108"/>
        <label>1</label>
    </ligand>
</feature>
<feature type="domain" description="Peptidase metallopeptidase" evidence="11">
    <location>
        <begin position="167"/>
        <end position="345"/>
    </location>
</feature>
<feature type="transmembrane region" description="Helical" evidence="10">
    <location>
        <begin position="41"/>
        <end position="60"/>
    </location>
</feature>
<evidence type="ECO:0000256" key="7">
    <source>
        <dbReference type="ARBA" id="ARBA00023049"/>
    </source>
</evidence>
<feature type="binding site" evidence="9">
    <location>
        <position position="258"/>
    </location>
    <ligand>
        <name>Zn(2+)</name>
        <dbReference type="ChEBI" id="CHEBI:29105"/>
        <label>1</label>
    </ligand>
</feature>
<feature type="binding site" description="in inhibited form" evidence="9">
    <location>
        <position position="144"/>
    </location>
    <ligand>
        <name>Zn(2+)</name>
        <dbReference type="ChEBI" id="CHEBI:29105"/>
        <label>2</label>
        <note>catalytic</note>
    </ligand>
</feature>
<evidence type="ECO:0000256" key="3">
    <source>
        <dbReference type="ARBA" id="ARBA00022723"/>
    </source>
</evidence>
<feature type="transmembrane region" description="Helical" evidence="10">
    <location>
        <begin position="6"/>
        <end position="29"/>
    </location>
</feature>
<keyword evidence="10" id="KW-0472">Membrane</keyword>
<dbReference type="AlphaFoldDB" id="A0A6V7XI50"/>
<dbReference type="InterPro" id="IPR036365">
    <property type="entry name" value="PGBD-like_sf"/>
</dbReference>
<dbReference type="PANTHER" id="PTHR10201">
    <property type="entry name" value="MATRIX METALLOPROTEINASE"/>
    <property type="match status" value="1"/>
</dbReference>
<dbReference type="Pfam" id="PF00413">
    <property type="entry name" value="Peptidase_M10"/>
    <property type="match status" value="1"/>
</dbReference>
<keyword evidence="3 9" id="KW-0479">Metal-binding</keyword>
<feature type="active site" evidence="8">
    <location>
        <position position="300"/>
    </location>
</feature>
<feature type="binding site" evidence="9">
    <location>
        <position position="247"/>
    </location>
    <ligand>
        <name>Ca(2+)</name>
        <dbReference type="ChEBI" id="CHEBI:29108"/>
        <label>3</label>
    </ligand>
</feature>
<dbReference type="GO" id="GO:0005615">
    <property type="term" value="C:extracellular space"/>
    <property type="evidence" value="ECO:0007669"/>
    <property type="project" value="TreeGrafter"/>
</dbReference>
<dbReference type="CDD" id="cd04278">
    <property type="entry name" value="ZnMc_MMP"/>
    <property type="match status" value="1"/>
</dbReference>
<evidence type="ECO:0000256" key="9">
    <source>
        <dbReference type="PIRSR" id="PIRSR621190-2"/>
    </source>
</evidence>
<evidence type="ECO:0000256" key="10">
    <source>
        <dbReference type="SAM" id="Phobius"/>
    </source>
</evidence>
<feature type="binding site" evidence="9">
    <location>
        <position position="273"/>
    </location>
    <ligand>
        <name>Ca(2+)</name>
        <dbReference type="ChEBI" id="CHEBI:29108"/>
        <label>2</label>
    </ligand>
</feature>
<dbReference type="OrthoDB" id="7550572at2759"/>